<comment type="similarity">
    <text evidence="2 5">Belongs to the acyl-CoA dehydrogenase family.</text>
</comment>
<evidence type="ECO:0000256" key="1">
    <source>
        <dbReference type="ARBA" id="ARBA00001974"/>
    </source>
</evidence>
<dbReference type="Proteomes" id="UP001348641">
    <property type="component" value="Unassembled WGS sequence"/>
</dbReference>
<evidence type="ECO:0000256" key="2">
    <source>
        <dbReference type="ARBA" id="ARBA00009347"/>
    </source>
</evidence>
<dbReference type="SUPFAM" id="SSF56645">
    <property type="entry name" value="Acyl-CoA dehydrogenase NM domain-like"/>
    <property type="match status" value="1"/>
</dbReference>
<evidence type="ECO:0000256" key="3">
    <source>
        <dbReference type="ARBA" id="ARBA00022630"/>
    </source>
</evidence>
<feature type="compositionally biased region" description="Polar residues" evidence="6">
    <location>
        <begin position="1"/>
        <end position="12"/>
    </location>
</feature>
<dbReference type="InterPro" id="IPR036250">
    <property type="entry name" value="AcylCo_DH-like_C"/>
</dbReference>
<dbReference type="InterPro" id="IPR009100">
    <property type="entry name" value="AcylCoA_DH/oxidase_NM_dom_sf"/>
</dbReference>
<keyword evidence="4 5" id="KW-0274">FAD</keyword>
<dbReference type="SUPFAM" id="SSF47203">
    <property type="entry name" value="Acyl-CoA dehydrogenase C-terminal domain-like"/>
    <property type="match status" value="1"/>
</dbReference>
<dbReference type="PANTHER" id="PTHR43884">
    <property type="entry name" value="ACYL-COA DEHYDROGENASE"/>
    <property type="match status" value="1"/>
</dbReference>
<evidence type="ECO:0000259" key="8">
    <source>
        <dbReference type="Pfam" id="PF02770"/>
    </source>
</evidence>
<evidence type="ECO:0000256" key="4">
    <source>
        <dbReference type="ARBA" id="ARBA00022827"/>
    </source>
</evidence>
<dbReference type="RefSeq" id="WP_330157279.1">
    <property type="nucleotide sequence ID" value="NZ_BAAAJA010000018.1"/>
</dbReference>
<dbReference type="Gene3D" id="1.10.540.10">
    <property type="entry name" value="Acyl-CoA dehydrogenase/oxidase, N-terminal domain"/>
    <property type="match status" value="1"/>
</dbReference>
<dbReference type="Pfam" id="PF02770">
    <property type="entry name" value="Acyl-CoA_dh_M"/>
    <property type="match status" value="1"/>
</dbReference>
<dbReference type="InterPro" id="IPR037069">
    <property type="entry name" value="AcylCoA_DH/ox_N_sf"/>
</dbReference>
<evidence type="ECO:0000256" key="5">
    <source>
        <dbReference type="RuleBase" id="RU362125"/>
    </source>
</evidence>
<dbReference type="Gene3D" id="2.40.110.10">
    <property type="entry name" value="Butyryl-CoA Dehydrogenase, subunit A, domain 2"/>
    <property type="match status" value="1"/>
</dbReference>
<keyword evidence="5" id="KW-0560">Oxidoreductase</keyword>
<dbReference type="Gene3D" id="1.20.140.10">
    <property type="entry name" value="Butyryl-CoA Dehydrogenase, subunit A, domain 3"/>
    <property type="match status" value="1"/>
</dbReference>
<protein>
    <submittedName>
        <fullName evidence="9">Acyl-CoA dehydrogenase family protein</fullName>
    </submittedName>
</protein>
<proteinExistence type="inferred from homology"/>
<dbReference type="InterPro" id="IPR046373">
    <property type="entry name" value="Acyl-CoA_Oxase/DH_mid-dom_sf"/>
</dbReference>
<dbReference type="CDD" id="cd00567">
    <property type="entry name" value="ACAD"/>
    <property type="match status" value="1"/>
</dbReference>
<feature type="region of interest" description="Disordered" evidence="6">
    <location>
        <begin position="1"/>
        <end position="20"/>
    </location>
</feature>
<gene>
    <name evidence="9" type="ORF">Q8A49_05945</name>
</gene>
<evidence type="ECO:0000259" key="7">
    <source>
        <dbReference type="Pfam" id="PF00441"/>
    </source>
</evidence>
<dbReference type="EMBL" id="JAUUCC010000010">
    <property type="protein sequence ID" value="MEE2050037.1"/>
    <property type="molecule type" value="Genomic_DNA"/>
</dbReference>
<feature type="domain" description="Acyl-CoA oxidase/dehydrogenase middle" evidence="8">
    <location>
        <begin position="141"/>
        <end position="235"/>
    </location>
</feature>
<dbReference type="InterPro" id="IPR006091">
    <property type="entry name" value="Acyl-CoA_Oxase/DH_mid-dom"/>
</dbReference>
<comment type="cofactor">
    <cofactor evidence="1 5">
        <name>FAD</name>
        <dbReference type="ChEBI" id="CHEBI:57692"/>
    </cofactor>
</comment>
<organism evidence="9 10">
    <name type="scientific">Nocardiopsis tropica</name>
    <dbReference type="NCBI Taxonomy" id="109330"/>
    <lineage>
        <taxon>Bacteria</taxon>
        <taxon>Bacillati</taxon>
        <taxon>Actinomycetota</taxon>
        <taxon>Actinomycetes</taxon>
        <taxon>Streptosporangiales</taxon>
        <taxon>Nocardiopsidaceae</taxon>
        <taxon>Nocardiopsis</taxon>
    </lineage>
</organism>
<dbReference type="Pfam" id="PF00441">
    <property type="entry name" value="Acyl-CoA_dh_1"/>
    <property type="match status" value="1"/>
</dbReference>
<reference evidence="9 10" key="1">
    <citation type="submission" date="2023-07" db="EMBL/GenBank/DDBJ databases">
        <authorList>
            <person name="Girao M."/>
            <person name="Carvalho M.F."/>
        </authorList>
    </citation>
    <scope>NUCLEOTIDE SEQUENCE [LARGE SCALE GENOMIC DNA]</scope>
    <source>
        <strain evidence="9 10">66/93</strain>
    </source>
</reference>
<comment type="caution">
    <text evidence="9">The sequence shown here is derived from an EMBL/GenBank/DDBJ whole genome shotgun (WGS) entry which is preliminary data.</text>
</comment>
<evidence type="ECO:0000313" key="10">
    <source>
        <dbReference type="Proteomes" id="UP001348641"/>
    </source>
</evidence>
<evidence type="ECO:0000256" key="6">
    <source>
        <dbReference type="SAM" id="MobiDB-lite"/>
    </source>
</evidence>
<name>A0ABU7KMY5_9ACTN</name>
<dbReference type="PANTHER" id="PTHR43884:SF19">
    <property type="entry name" value="ACYL-COA DEHYDROGENASE FADE4-RELATED"/>
    <property type="match status" value="1"/>
</dbReference>
<evidence type="ECO:0000313" key="9">
    <source>
        <dbReference type="EMBL" id="MEE2050037.1"/>
    </source>
</evidence>
<keyword evidence="3 5" id="KW-0285">Flavoprotein</keyword>
<sequence>MSETAQFPTHSGTGAVGPPMAVADMADHLDRSEAFTSAFNARLDEAEEFPQEACLELDRIGVPHYYVPRDLGGGLDDYTDLVGMIRAVSRKDLTVAIAHVKTFLGGAPSWVAAQETGDERSTAQARRLADRITGGAVVSWGLTEPGRGSDLLAGQLTADPVPGGYRLDGRKWPVNNATRSDFLCLLARTGPRNGPRDFTLLTADKSALAAGSYSHLPKARTVGIRGADISGIVFDGAIVPEENTVGPAGSGFELVLKAFQLTRTICAGLSLGAADHALRSTWDFVGHRRLYGRFLSGLPHVRTTLGAQYAACHAAEALASTAARAVRFLPGEMSVYSAVVKALVPEIVDEVIAECGQLLGARAFLREELDHGSFQKLERDHRIVGIFDGNRYVNRQALIRQFPRLVACWNRGDRLEAGVRAATGADGEPPEGLGLQLVSRTGCSLVQALPGAVEGLRASGASAPAIRSAERVLDRCGRLHHRLARYDTRATKIGAELFDAARSYELCVAASAVIHMFLTGADQRHTDTEFGELRLQAALLWILSRLDGHADDEADRVYGAVADSLEARLAERDRLPSLLDNGEEHRR</sequence>
<feature type="domain" description="Acyl-CoA dehydrogenase/oxidase C-terminal" evidence="7">
    <location>
        <begin position="249"/>
        <end position="400"/>
    </location>
</feature>
<accession>A0ABU7KMY5</accession>
<dbReference type="InterPro" id="IPR009075">
    <property type="entry name" value="AcylCo_DH/oxidase_C"/>
</dbReference>